<evidence type="ECO:0000256" key="8">
    <source>
        <dbReference type="SAM" id="MobiDB-lite"/>
    </source>
</evidence>
<feature type="transmembrane region" description="Helical" evidence="9">
    <location>
        <begin position="750"/>
        <end position="769"/>
    </location>
</feature>
<dbReference type="Pfam" id="PF01545">
    <property type="entry name" value="Cation_efflux"/>
    <property type="match status" value="2"/>
</dbReference>
<evidence type="ECO:0000256" key="6">
    <source>
        <dbReference type="ARBA" id="ARBA00023065"/>
    </source>
</evidence>
<keyword evidence="5 9" id="KW-1133">Transmembrane helix</keyword>
<feature type="domain" description="Cation efflux protein transmembrane" evidence="10">
    <location>
        <begin position="705"/>
        <end position="775"/>
    </location>
</feature>
<evidence type="ECO:0000256" key="5">
    <source>
        <dbReference type="ARBA" id="ARBA00022989"/>
    </source>
</evidence>
<organism evidence="11 12">
    <name type="scientific">Thelephora terrestris</name>
    <dbReference type="NCBI Taxonomy" id="56493"/>
    <lineage>
        <taxon>Eukaryota</taxon>
        <taxon>Fungi</taxon>
        <taxon>Dikarya</taxon>
        <taxon>Basidiomycota</taxon>
        <taxon>Agaricomycotina</taxon>
        <taxon>Agaricomycetes</taxon>
        <taxon>Thelephorales</taxon>
        <taxon>Thelephoraceae</taxon>
        <taxon>Thelephora</taxon>
    </lineage>
</organism>
<feature type="transmembrane region" description="Helical" evidence="9">
    <location>
        <begin position="230"/>
        <end position="253"/>
    </location>
</feature>
<dbReference type="GO" id="GO:0005794">
    <property type="term" value="C:Golgi apparatus"/>
    <property type="evidence" value="ECO:0007669"/>
    <property type="project" value="TreeGrafter"/>
</dbReference>
<feature type="transmembrane region" description="Helical" evidence="9">
    <location>
        <begin position="412"/>
        <end position="431"/>
    </location>
</feature>
<keyword evidence="7 9" id="KW-0472">Membrane</keyword>
<dbReference type="GO" id="GO:0016020">
    <property type="term" value="C:membrane"/>
    <property type="evidence" value="ECO:0007669"/>
    <property type="project" value="UniProtKB-SubCell"/>
</dbReference>
<evidence type="ECO:0000256" key="2">
    <source>
        <dbReference type="ARBA" id="ARBA00008873"/>
    </source>
</evidence>
<feature type="transmembrane region" description="Helical" evidence="9">
    <location>
        <begin position="57"/>
        <end position="75"/>
    </location>
</feature>
<evidence type="ECO:0000256" key="1">
    <source>
        <dbReference type="ARBA" id="ARBA00004141"/>
    </source>
</evidence>
<feature type="transmembrane region" description="Helical" evidence="9">
    <location>
        <begin position="199"/>
        <end position="218"/>
    </location>
</feature>
<comment type="similarity">
    <text evidence="2">Belongs to the cation diffusion facilitator (CDF) transporter (TC 2.A.4) family. SLC30A subfamily.</text>
</comment>
<feature type="region of interest" description="Disordered" evidence="8">
    <location>
        <begin position="693"/>
        <end position="712"/>
    </location>
</feature>
<evidence type="ECO:0000256" key="7">
    <source>
        <dbReference type="ARBA" id="ARBA00023136"/>
    </source>
</evidence>
<dbReference type="FunFam" id="1.20.1510.10:FF:000033">
    <property type="entry name" value="Unplaced genomic scaffold supercont1.9, whole genome shotgun sequence"/>
    <property type="match status" value="1"/>
</dbReference>
<evidence type="ECO:0000256" key="3">
    <source>
        <dbReference type="ARBA" id="ARBA00022448"/>
    </source>
</evidence>
<keyword evidence="6" id="KW-0406">Ion transport</keyword>
<dbReference type="InterPro" id="IPR002524">
    <property type="entry name" value="Cation_efflux"/>
</dbReference>
<dbReference type="GO" id="GO:1904257">
    <property type="term" value="P:zinc ion import into Golgi lumen"/>
    <property type="evidence" value="ECO:0007669"/>
    <property type="project" value="TreeGrafter"/>
</dbReference>
<feature type="compositionally biased region" description="Polar residues" evidence="8">
    <location>
        <begin position="518"/>
        <end position="528"/>
    </location>
</feature>
<dbReference type="EMBL" id="WIUZ02000005">
    <property type="protein sequence ID" value="KAF9787328.1"/>
    <property type="molecule type" value="Genomic_DNA"/>
</dbReference>
<feature type="compositionally biased region" description="Low complexity" evidence="8">
    <location>
        <begin position="605"/>
        <end position="614"/>
    </location>
</feature>
<dbReference type="GO" id="GO:0005385">
    <property type="term" value="F:zinc ion transmembrane transporter activity"/>
    <property type="evidence" value="ECO:0007669"/>
    <property type="project" value="InterPro"/>
</dbReference>
<evidence type="ECO:0000259" key="10">
    <source>
        <dbReference type="Pfam" id="PF01545"/>
    </source>
</evidence>
<dbReference type="InterPro" id="IPR058533">
    <property type="entry name" value="Cation_efflux_TM"/>
</dbReference>
<feature type="transmembrane region" description="Helical" evidence="9">
    <location>
        <begin position="142"/>
        <end position="161"/>
    </location>
</feature>
<feature type="compositionally biased region" description="Basic and acidic residues" evidence="8">
    <location>
        <begin position="494"/>
        <end position="508"/>
    </location>
</feature>
<evidence type="ECO:0000256" key="4">
    <source>
        <dbReference type="ARBA" id="ARBA00022692"/>
    </source>
</evidence>
<sequence length="881" mass="96553">MEETDSRTRQKVTLNPIRVLSRSLTNKVLPQLLVAHSFHAVGLYAGKEWVLSLDAGVPWLLIRVLALGGLGFVAWEVKYGKLFASRAVEWSVMGMASLFVLLQHASLLATLGILSPVRVIILTQYSTVWPKVLTGRSSARNSFFIVVALLLSLASDANYSYANLGTVLPGYTALAFHGLASVAFEQTQSVFPPSVTPQMITAASALGSCFLAVPLYVFRMFMLEKVETPSLPISSLVVIPLLAASLTCFTPTANNALKALPSPSQVYPLSFLTLSVFTVLFGFLAFAEHPTWVDPLFGILLYIALDPKHTQEKASLTRNSTGSLLRSYLKAILANPESRKIFYFLILNMWFMIVQMLYGVWTNSLGLISDAIHMAFDCMAIAVGLIASVMATWPANERFTYGYGRIETLSGFANGIFLILISIFIVFEAIQRILDPPEMNTNQLLLVSSLGLGVNLFGMFAMGGHHHHGHSHSHGSHSHGHGHGHSHGPPSPESPERENGSIGDDHHDHHGHGHSHSNPSRSDSQPPKSHSHSHLDGHSHSHPQSHFHSQSHVPLPPSVQTSPSRNHLHATASRDHSNPQPPSRSHSHSPEHSHVDGNCSHSHSHTNTSQTTSTALTVEHPHSRSTSPSRKRPVNIPPLNISPPEEDITQNHRPCNPVMDRVLGKSEQDSIPSPITPSYQFGQDDHYDKFHHAEKSPNLHDHSHAHDSHEGHSHNMRGVFLHVMADTLGSVGVIISTILIRFYGWTGFDPIASLFIAILIAASVVPLVIDTGRILALDVSEKDTSIESALKELGTVEGLASFTYPRFWPKDSSSMIGSIHLQLALSASSYDPHGPHSTTKRAYANMDRVVERVDYILRSRIQGLEELTIQVEEGKPEAVVL</sequence>
<evidence type="ECO:0000313" key="11">
    <source>
        <dbReference type="EMBL" id="KAF9787328.1"/>
    </source>
</evidence>
<dbReference type="PANTHER" id="PTHR45755">
    <property type="match status" value="1"/>
</dbReference>
<keyword evidence="12" id="KW-1185">Reference proteome</keyword>
<feature type="transmembrane region" description="Helical" evidence="9">
    <location>
        <begin position="341"/>
        <end position="360"/>
    </location>
</feature>
<protein>
    <submittedName>
        <fullName evidence="11">Cation efflux protein</fullName>
    </submittedName>
</protein>
<reference evidence="11" key="2">
    <citation type="submission" date="2020-11" db="EMBL/GenBank/DDBJ databases">
        <authorList>
            <consortium name="DOE Joint Genome Institute"/>
            <person name="Kuo A."/>
            <person name="Miyauchi S."/>
            <person name="Kiss E."/>
            <person name="Drula E."/>
            <person name="Kohler A."/>
            <person name="Sanchez-Garcia M."/>
            <person name="Andreopoulos B."/>
            <person name="Barry K.W."/>
            <person name="Bonito G."/>
            <person name="Buee M."/>
            <person name="Carver A."/>
            <person name="Chen C."/>
            <person name="Cichocki N."/>
            <person name="Clum A."/>
            <person name="Culley D."/>
            <person name="Crous P.W."/>
            <person name="Fauchery L."/>
            <person name="Girlanda M."/>
            <person name="Hayes R."/>
            <person name="Keri Z."/>
            <person name="Labutti K."/>
            <person name="Lipzen A."/>
            <person name="Lombard V."/>
            <person name="Magnuson J."/>
            <person name="Maillard F."/>
            <person name="Morin E."/>
            <person name="Murat C."/>
            <person name="Nolan M."/>
            <person name="Ohm R."/>
            <person name="Pangilinan J."/>
            <person name="Pereira M."/>
            <person name="Perotto S."/>
            <person name="Peter M."/>
            <person name="Riley R."/>
            <person name="Sitrit Y."/>
            <person name="Stielow B."/>
            <person name="Szollosi G."/>
            <person name="Zifcakova L."/>
            <person name="Stursova M."/>
            <person name="Spatafora J.W."/>
            <person name="Tedersoo L."/>
            <person name="Vaario L.-M."/>
            <person name="Yamada A."/>
            <person name="Yan M."/>
            <person name="Wang P."/>
            <person name="Xu J."/>
            <person name="Bruns T."/>
            <person name="Baldrian P."/>
            <person name="Vilgalys R."/>
            <person name="Henrissat B."/>
            <person name="Grigoriev I.V."/>
            <person name="Hibbett D."/>
            <person name="Nagy L.G."/>
            <person name="Martin F.M."/>
        </authorList>
    </citation>
    <scope>NUCLEOTIDE SEQUENCE</scope>
    <source>
        <strain evidence="11">UH-Tt-Lm1</strain>
    </source>
</reference>
<dbReference type="InterPro" id="IPR027469">
    <property type="entry name" value="Cation_efflux_TMD_sf"/>
</dbReference>
<reference evidence="11" key="1">
    <citation type="journal article" date="2020" name="Nat. Commun.">
        <title>Large-scale genome sequencing of mycorrhizal fungi provides insights into the early evolution of symbiotic traits.</title>
        <authorList>
            <person name="Miyauchi S."/>
            <person name="Kiss E."/>
            <person name="Kuo A."/>
            <person name="Drula E."/>
            <person name="Kohler A."/>
            <person name="Sanchez-Garcia M."/>
            <person name="Morin E."/>
            <person name="Andreopoulos B."/>
            <person name="Barry K.W."/>
            <person name="Bonito G."/>
            <person name="Buee M."/>
            <person name="Carver A."/>
            <person name="Chen C."/>
            <person name="Cichocki N."/>
            <person name="Clum A."/>
            <person name="Culley D."/>
            <person name="Crous P.W."/>
            <person name="Fauchery L."/>
            <person name="Girlanda M."/>
            <person name="Hayes R.D."/>
            <person name="Keri Z."/>
            <person name="LaButti K."/>
            <person name="Lipzen A."/>
            <person name="Lombard V."/>
            <person name="Magnuson J."/>
            <person name="Maillard F."/>
            <person name="Murat C."/>
            <person name="Nolan M."/>
            <person name="Ohm R.A."/>
            <person name="Pangilinan J."/>
            <person name="Pereira M.F."/>
            <person name="Perotto S."/>
            <person name="Peter M."/>
            <person name="Pfister S."/>
            <person name="Riley R."/>
            <person name="Sitrit Y."/>
            <person name="Stielow J.B."/>
            <person name="Szollosi G."/>
            <person name="Zifcakova L."/>
            <person name="Stursova M."/>
            <person name="Spatafora J.W."/>
            <person name="Tedersoo L."/>
            <person name="Vaario L.M."/>
            <person name="Yamada A."/>
            <person name="Yan M."/>
            <person name="Wang P."/>
            <person name="Xu J."/>
            <person name="Bruns T."/>
            <person name="Baldrian P."/>
            <person name="Vilgalys R."/>
            <person name="Dunand C."/>
            <person name="Henrissat B."/>
            <person name="Grigoriev I.V."/>
            <person name="Hibbett D."/>
            <person name="Nagy L.G."/>
            <person name="Martin F.M."/>
        </authorList>
    </citation>
    <scope>NUCLEOTIDE SEQUENCE</scope>
    <source>
        <strain evidence="11">UH-Tt-Lm1</strain>
    </source>
</reference>
<feature type="compositionally biased region" description="Basic residues" evidence="8">
    <location>
        <begin position="466"/>
        <end position="486"/>
    </location>
</feature>
<gene>
    <name evidence="11" type="ORF">BJ322DRAFT_1204073</name>
</gene>
<name>A0A9P6HI10_9AGAM</name>
<dbReference type="Proteomes" id="UP000736335">
    <property type="component" value="Unassembled WGS sequence"/>
</dbReference>
<feature type="transmembrane region" description="Helical" evidence="9">
    <location>
        <begin position="95"/>
        <end position="121"/>
    </location>
</feature>
<comment type="subcellular location">
    <subcellularLocation>
        <location evidence="1">Membrane</location>
        <topology evidence="1">Multi-pass membrane protein</topology>
    </subcellularLocation>
</comment>
<dbReference type="SUPFAM" id="SSF161111">
    <property type="entry name" value="Cation efflux protein transmembrane domain-like"/>
    <property type="match status" value="1"/>
</dbReference>
<keyword evidence="3" id="KW-0813">Transport</keyword>
<evidence type="ECO:0000313" key="12">
    <source>
        <dbReference type="Proteomes" id="UP000736335"/>
    </source>
</evidence>
<accession>A0A9P6HI10</accession>
<keyword evidence="4 9" id="KW-0812">Transmembrane</keyword>
<feature type="transmembrane region" description="Helical" evidence="9">
    <location>
        <begin position="265"/>
        <end position="287"/>
    </location>
</feature>
<dbReference type="PANTHER" id="PTHR45755:SF4">
    <property type="entry name" value="ZINC TRANSPORTER 7"/>
    <property type="match status" value="1"/>
</dbReference>
<dbReference type="InterPro" id="IPR045316">
    <property type="entry name" value="Msc2-like"/>
</dbReference>
<dbReference type="GO" id="GO:0006882">
    <property type="term" value="P:intracellular zinc ion homeostasis"/>
    <property type="evidence" value="ECO:0007669"/>
    <property type="project" value="InterPro"/>
</dbReference>
<proteinExistence type="inferred from homology"/>
<dbReference type="NCBIfam" id="TIGR01297">
    <property type="entry name" value="CDF"/>
    <property type="match status" value="1"/>
</dbReference>
<feature type="region of interest" description="Disordered" evidence="8">
    <location>
        <begin position="466"/>
        <end position="653"/>
    </location>
</feature>
<feature type="transmembrane region" description="Helical" evidence="9">
    <location>
        <begin position="372"/>
        <end position="391"/>
    </location>
</feature>
<feature type="transmembrane region" description="Helical" evidence="9">
    <location>
        <begin position="443"/>
        <end position="462"/>
    </location>
</feature>
<dbReference type="AlphaFoldDB" id="A0A9P6HI10"/>
<feature type="domain" description="Cation efflux protein transmembrane" evidence="10">
    <location>
        <begin position="341"/>
        <end position="473"/>
    </location>
</feature>
<comment type="caution">
    <text evidence="11">The sequence shown here is derived from an EMBL/GenBank/DDBJ whole genome shotgun (WGS) entry which is preliminary data.</text>
</comment>
<feature type="transmembrane region" description="Helical" evidence="9">
    <location>
        <begin position="719"/>
        <end position="744"/>
    </location>
</feature>
<dbReference type="GO" id="GO:0031410">
    <property type="term" value="C:cytoplasmic vesicle"/>
    <property type="evidence" value="ECO:0007669"/>
    <property type="project" value="TreeGrafter"/>
</dbReference>
<dbReference type="Gene3D" id="1.20.1510.10">
    <property type="entry name" value="Cation efflux protein transmembrane domain"/>
    <property type="match status" value="2"/>
</dbReference>
<evidence type="ECO:0000256" key="9">
    <source>
        <dbReference type="SAM" id="Phobius"/>
    </source>
</evidence>
<dbReference type="OrthoDB" id="78669at2759"/>